<feature type="region of interest" description="Disordered" evidence="1">
    <location>
        <begin position="166"/>
        <end position="242"/>
    </location>
</feature>
<dbReference type="PANTHER" id="PTHR28061:SF1">
    <property type="entry name" value="INO80 COMPLEX SUBUNIT 4"/>
    <property type="match status" value="1"/>
</dbReference>
<feature type="compositionally biased region" description="Basic and acidic residues" evidence="1">
    <location>
        <begin position="184"/>
        <end position="217"/>
    </location>
</feature>
<name>A0A0F4ZGC0_9PEZI</name>
<feature type="compositionally biased region" description="Basic and acidic residues" evidence="1">
    <location>
        <begin position="102"/>
        <end position="114"/>
    </location>
</feature>
<reference evidence="2 3" key="1">
    <citation type="submission" date="2015-03" db="EMBL/GenBank/DDBJ databases">
        <authorList>
            <person name="Radwan O."/>
            <person name="Al-Naeli F.A."/>
            <person name="Rendon G.A."/>
            <person name="Fields C."/>
        </authorList>
    </citation>
    <scope>NUCLEOTIDE SEQUENCE [LARGE SCALE GENOMIC DNA]</scope>
    <source>
        <strain evidence="2">CR-DP1</strain>
    </source>
</reference>
<evidence type="ECO:0000313" key="3">
    <source>
        <dbReference type="Proteomes" id="UP000033483"/>
    </source>
</evidence>
<dbReference type="OrthoDB" id="4093188at2759"/>
<feature type="region of interest" description="Disordered" evidence="1">
    <location>
        <begin position="21"/>
        <end position="140"/>
    </location>
</feature>
<evidence type="ECO:0000313" key="2">
    <source>
        <dbReference type="EMBL" id="KKA29260.1"/>
    </source>
</evidence>
<dbReference type="GO" id="GO:0006338">
    <property type="term" value="P:chromatin remodeling"/>
    <property type="evidence" value="ECO:0007669"/>
    <property type="project" value="InterPro"/>
</dbReference>
<protein>
    <submittedName>
        <fullName evidence="2">Uncharacterized protein</fullName>
    </submittedName>
</protein>
<organism evidence="2 3">
    <name type="scientific">Thielaviopsis punctulata</name>
    <dbReference type="NCBI Taxonomy" id="72032"/>
    <lineage>
        <taxon>Eukaryota</taxon>
        <taxon>Fungi</taxon>
        <taxon>Dikarya</taxon>
        <taxon>Ascomycota</taxon>
        <taxon>Pezizomycotina</taxon>
        <taxon>Sordariomycetes</taxon>
        <taxon>Hypocreomycetidae</taxon>
        <taxon>Microascales</taxon>
        <taxon>Ceratocystidaceae</taxon>
        <taxon>Thielaviopsis</taxon>
    </lineage>
</organism>
<gene>
    <name evidence="2" type="ORF">TD95_002037</name>
</gene>
<accession>A0A0F4ZGC0</accession>
<dbReference type="Pfam" id="PF08193">
    <property type="entry name" value="INO80_Ies4"/>
    <property type="match status" value="1"/>
</dbReference>
<comment type="caution">
    <text evidence="2">The sequence shown here is derived from an EMBL/GenBank/DDBJ whole genome shotgun (WGS) entry which is preliminary data.</text>
</comment>
<dbReference type="InterPro" id="IPR013175">
    <property type="entry name" value="INO80_su_Ies4"/>
</dbReference>
<dbReference type="Proteomes" id="UP000033483">
    <property type="component" value="Unassembled WGS sequence"/>
</dbReference>
<dbReference type="AlphaFoldDB" id="A0A0F4ZGC0"/>
<dbReference type="EMBL" id="LAEV01000931">
    <property type="protein sequence ID" value="KKA29260.1"/>
    <property type="molecule type" value="Genomic_DNA"/>
</dbReference>
<proteinExistence type="predicted"/>
<dbReference type="GO" id="GO:0031011">
    <property type="term" value="C:Ino80 complex"/>
    <property type="evidence" value="ECO:0007669"/>
    <property type="project" value="InterPro"/>
</dbReference>
<evidence type="ECO:0000256" key="1">
    <source>
        <dbReference type="SAM" id="MobiDB-lite"/>
    </source>
</evidence>
<sequence length="242" mass="25243">MSTPGKVTTLKVSPAKLRAILDNFDKSTKESSPSPDAKPDLPPAVAATSAAAATDGASDSNPATPGASTPMAPPGKKGVKRAAPSALGEPRDRKKPGPKKKRLDDGESRADRSHKLGPKANQGAINAGLRALDRSGKPCRRWAKGSFTLKSFTGVTWEIARWTTPARASADDADAAEKTGVAEPAKDVAEKKALATEDKEGEGEKDKEEKEEGKRDDEDVEMKDAPGSLATNSPLRPAIAAA</sequence>
<feature type="compositionally biased region" description="Low complexity" evidence="1">
    <location>
        <begin position="44"/>
        <end position="60"/>
    </location>
</feature>
<keyword evidence="3" id="KW-1185">Reference proteome</keyword>
<dbReference type="PANTHER" id="PTHR28061">
    <property type="entry name" value="INO EIGHTY SUBUNIT 4"/>
    <property type="match status" value="1"/>
</dbReference>